<comment type="caution">
    <text evidence="1">The sequence shown here is derived from an EMBL/GenBank/DDBJ whole genome shotgun (WGS) entry which is preliminary data.</text>
</comment>
<dbReference type="SUPFAM" id="SSF53474">
    <property type="entry name" value="alpha/beta-Hydrolases"/>
    <property type="match status" value="1"/>
</dbReference>
<protein>
    <submittedName>
        <fullName evidence="1">Alpha/beta hydrolase</fullName>
    </submittedName>
</protein>
<dbReference type="EMBL" id="MLCO01000013">
    <property type="protein sequence ID" value="ONG58739.1"/>
    <property type="molecule type" value="Genomic_DNA"/>
</dbReference>
<dbReference type="InterPro" id="IPR029058">
    <property type="entry name" value="AB_hydrolase_fold"/>
</dbReference>
<dbReference type="GO" id="GO:0016787">
    <property type="term" value="F:hydrolase activity"/>
    <property type="evidence" value="ECO:0007669"/>
    <property type="project" value="UniProtKB-KW"/>
</dbReference>
<keyword evidence="1" id="KW-0378">Hydrolase</keyword>
<proteinExistence type="predicted"/>
<organism evidence="1 2">
    <name type="scientific">Teichococcus deserti</name>
    <dbReference type="NCBI Taxonomy" id="1817963"/>
    <lineage>
        <taxon>Bacteria</taxon>
        <taxon>Pseudomonadati</taxon>
        <taxon>Pseudomonadota</taxon>
        <taxon>Alphaproteobacteria</taxon>
        <taxon>Acetobacterales</taxon>
        <taxon>Roseomonadaceae</taxon>
        <taxon>Roseomonas</taxon>
    </lineage>
</organism>
<evidence type="ECO:0000313" key="2">
    <source>
        <dbReference type="Proteomes" id="UP000188879"/>
    </source>
</evidence>
<gene>
    <name evidence="1" type="ORF">BKE38_02055</name>
</gene>
<reference evidence="1 2" key="1">
    <citation type="submission" date="2016-10" db="EMBL/GenBank/DDBJ databases">
        <title>Draft Genome sequence of Roseomonas sp. strain M3.</title>
        <authorList>
            <person name="Subhash Y."/>
            <person name="Lee S."/>
        </authorList>
    </citation>
    <scope>NUCLEOTIDE SEQUENCE [LARGE SCALE GENOMIC DNA]</scope>
    <source>
        <strain evidence="1 2">M3</strain>
    </source>
</reference>
<keyword evidence="2" id="KW-1185">Reference proteome</keyword>
<evidence type="ECO:0000313" key="1">
    <source>
        <dbReference type="EMBL" id="ONG58739.1"/>
    </source>
</evidence>
<dbReference type="OrthoDB" id="332706at2"/>
<dbReference type="Proteomes" id="UP000188879">
    <property type="component" value="Unassembled WGS sequence"/>
</dbReference>
<name>A0A1V2H8R1_9PROT</name>
<sequence length="297" mass="31594">MSFSETLAQALAGPGRQAIPFTDEAGEAGRPLVLHTYRAPGFTPDSPVVLVQHGMGRNGDEYRDFWIEAADRHNLLIVATTFSNADYPGAELYNNGHVLDSTGAVRPRGEWGYAVPARVFGWLRQAGVTRRGQAHFFGHSAGGQFGHRLASTQDLSPYAAIAVGNPGWYTLPDLAKAFPAGMDGIGLGEAELTALLAYPLLILAGEQDIETSGPSLPAQPEAVAQGPHRYARAHNYLAAGQAEASRRGIACNWRLVSVPHIGHDGAAMSRVCASLWFEDRLPAEATLASWGKGSGAL</sequence>
<dbReference type="AlphaFoldDB" id="A0A1V2H8R1"/>
<dbReference type="Gene3D" id="3.40.50.1820">
    <property type="entry name" value="alpha/beta hydrolase"/>
    <property type="match status" value="1"/>
</dbReference>
<accession>A0A1V2H8R1</accession>
<dbReference type="RefSeq" id="WP_076955718.1">
    <property type="nucleotide sequence ID" value="NZ_MLCO01000013.1"/>
</dbReference>